<dbReference type="OrthoDB" id="9763792at2"/>
<sequence>MSADRGRILIVDDEQHAREALAVLLEEDGYDVRDAPDGFKALGVLRDWECDILVTDLRMPVMDGLTLIKKAREEFPELTCLVMTAFGSVENAVEAMKSGADDYLTKPLNFDAVEIVIDRALERTRMRRELDRLRNGVSLGGATTQMVGNSPPMQKLKGMIDQVATSRATVLITGESGTGKELVARLIHERSDRSEKPFVRLHCSALAETLLESELFGHEKGAFTGAASQRTGRFEEANGGTLFLDEIGEIPMATQVKLLRFLQEREFERVGGNQTISVDVRIIAATNRDLEQEVRDGNFREDLYYRLNVIHLNTPPLRVRRGDIAPLASHFVAKYARQNGKEIDEISPEVIEALSQYDWPGNVRELENTIERAVVLANGTRIEMSHLPDNFGQTSFAPNSEIRIPGSTLEDIERYAILKTYEAAGGSTSETAEVLDISVRKVQYKLKDYRGE</sequence>
<dbReference type="InterPro" id="IPR025662">
    <property type="entry name" value="Sigma_54_int_dom_ATP-bd_1"/>
</dbReference>
<dbReference type="PROSITE" id="PS00688">
    <property type="entry name" value="SIGMA54_INTERACT_3"/>
    <property type="match status" value="1"/>
</dbReference>
<evidence type="ECO:0000256" key="1">
    <source>
        <dbReference type="ARBA" id="ARBA00022741"/>
    </source>
</evidence>
<dbReference type="CDD" id="cd00009">
    <property type="entry name" value="AAA"/>
    <property type="match status" value="1"/>
</dbReference>
<evidence type="ECO:0000313" key="11">
    <source>
        <dbReference type="Proteomes" id="UP000315995"/>
    </source>
</evidence>
<dbReference type="InterPro" id="IPR002078">
    <property type="entry name" value="Sigma_54_int"/>
</dbReference>
<evidence type="ECO:0000259" key="8">
    <source>
        <dbReference type="PROSITE" id="PS50045"/>
    </source>
</evidence>
<keyword evidence="5" id="KW-0010">Activator</keyword>
<dbReference type="SUPFAM" id="SSF46689">
    <property type="entry name" value="Homeodomain-like"/>
    <property type="match status" value="1"/>
</dbReference>
<keyword evidence="2" id="KW-0067">ATP-binding</keyword>
<dbReference type="PROSITE" id="PS00675">
    <property type="entry name" value="SIGMA54_INTERACT_1"/>
    <property type="match status" value="1"/>
</dbReference>
<dbReference type="Gene3D" id="1.10.10.60">
    <property type="entry name" value="Homeodomain-like"/>
    <property type="match status" value="1"/>
</dbReference>
<dbReference type="InterPro" id="IPR025944">
    <property type="entry name" value="Sigma_54_int_dom_CS"/>
</dbReference>
<dbReference type="InterPro" id="IPR025943">
    <property type="entry name" value="Sigma_54_int_dom_ATP-bd_2"/>
</dbReference>
<proteinExistence type="predicted"/>
<dbReference type="InterPro" id="IPR027417">
    <property type="entry name" value="P-loop_NTPase"/>
</dbReference>
<dbReference type="FunFam" id="1.10.8.60:FF:000014">
    <property type="entry name" value="DNA-binding transcriptional regulator NtrC"/>
    <property type="match status" value="1"/>
</dbReference>
<name>A0A4Y6Q2Z9_PERCE</name>
<dbReference type="PROSITE" id="PS00676">
    <property type="entry name" value="SIGMA54_INTERACT_2"/>
    <property type="match status" value="1"/>
</dbReference>
<dbReference type="InterPro" id="IPR058031">
    <property type="entry name" value="AAA_lid_NorR"/>
</dbReference>
<dbReference type="Pfam" id="PF25601">
    <property type="entry name" value="AAA_lid_14"/>
    <property type="match status" value="1"/>
</dbReference>
<keyword evidence="4" id="KW-0238">DNA-binding</keyword>
<gene>
    <name evidence="10" type="ORF">FIV42_23955</name>
</gene>
<accession>A0A4Y6Q2Z9</accession>
<accession>A0A5B8YIF1</accession>
<feature type="modified residue" description="4-aspartylphosphate" evidence="7">
    <location>
        <position position="56"/>
    </location>
</feature>
<dbReference type="PANTHER" id="PTHR32071">
    <property type="entry name" value="TRANSCRIPTIONAL REGULATORY PROTEIN"/>
    <property type="match status" value="1"/>
</dbReference>
<keyword evidence="1" id="KW-0547">Nucleotide-binding</keyword>
<dbReference type="SUPFAM" id="SSF52172">
    <property type="entry name" value="CheY-like"/>
    <property type="match status" value="1"/>
</dbReference>
<feature type="domain" description="Sigma-54 factor interaction" evidence="8">
    <location>
        <begin position="146"/>
        <end position="375"/>
    </location>
</feature>
<dbReference type="PROSITE" id="PS50045">
    <property type="entry name" value="SIGMA54_INTERACT_4"/>
    <property type="match status" value="1"/>
</dbReference>
<evidence type="ECO:0000313" key="10">
    <source>
        <dbReference type="EMBL" id="QDG54954.1"/>
    </source>
</evidence>
<evidence type="ECO:0000256" key="6">
    <source>
        <dbReference type="ARBA" id="ARBA00023163"/>
    </source>
</evidence>
<dbReference type="GO" id="GO:0000160">
    <property type="term" value="P:phosphorelay signal transduction system"/>
    <property type="evidence" value="ECO:0007669"/>
    <property type="project" value="InterPro"/>
</dbReference>
<feature type="domain" description="Response regulatory" evidence="9">
    <location>
        <begin position="7"/>
        <end position="121"/>
    </location>
</feature>
<dbReference type="InterPro" id="IPR001789">
    <property type="entry name" value="Sig_transdc_resp-reg_receiver"/>
</dbReference>
<dbReference type="GO" id="GO:0005524">
    <property type="term" value="F:ATP binding"/>
    <property type="evidence" value="ECO:0007669"/>
    <property type="project" value="UniProtKB-KW"/>
</dbReference>
<evidence type="ECO:0000256" key="5">
    <source>
        <dbReference type="ARBA" id="ARBA00023159"/>
    </source>
</evidence>
<protein>
    <submittedName>
        <fullName evidence="10">Sigma-54-dependent Fis family transcriptional regulator</fullName>
    </submittedName>
</protein>
<dbReference type="GO" id="GO:0043565">
    <property type="term" value="F:sequence-specific DNA binding"/>
    <property type="evidence" value="ECO:0007669"/>
    <property type="project" value="InterPro"/>
</dbReference>
<dbReference type="Gene3D" id="3.40.50.300">
    <property type="entry name" value="P-loop containing nucleotide triphosphate hydrolases"/>
    <property type="match status" value="1"/>
</dbReference>
<dbReference type="Proteomes" id="UP000315995">
    <property type="component" value="Chromosome"/>
</dbReference>
<dbReference type="InterPro" id="IPR002197">
    <property type="entry name" value="HTH_Fis"/>
</dbReference>
<organism evidence="10 11">
    <name type="scientific">Persicimonas caeni</name>
    <dbReference type="NCBI Taxonomy" id="2292766"/>
    <lineage>
        <taxon>Bacteria</taxon>
        <taxon>Deltaproteobacteria</taxon>
        <taxon>Bradymonadales</taxon>
        <taxon>Bradymonadaceae</taxon>
        <taxon>Persicimonas</taxon>
    </lineage>
</organism>
<reference evidence="10 11" key="1">
    <citation type="submission" date="2019-06" db="EMBL/GenBank/DDBJ databases">
        <title>Persicimonas caeni gen. nov., sp. nov., a predatory bacterium isolated from solar saltern.</title>
        <authorList>
            <person name="Wang S."/>
        </authorList>
    </citation>
    <scope>NUCLEOTIDE SEQUENCE [LARGE SCALE GENOMIC DNA]</scope>
    <source>
        <strain evidence="10 11">YN101</strain>
    </source>
</reference>
<dbReference type="Pfam" id="PF00158">
    <property type="entry name" value="Sigma54_activat"/>
    <property type="match status" value="1"/>
</dbReference>
<keyword evidence="3" id="KW-0805">Transcription regulation</keyword>
<dbReference type="FunFam" id="3.40.50.300:FF:000006">
    <property type="entry name" value="DNA-binding transcriptional regulator NtrC"/>
    <property type="match status" value="1"/>
</dbReference>
<keyword evidence="7" id="KW-0597">Phosphoprotein</keyword>
<dbReference type="SUPFAM" id="SSF52540">
    <property type="entry name" value="P-loop containing nucleoside triphosphate hydrolases"/>
    <property type="match status" value="1"/>
</dbReference>
<dbReference type="InterPro" id="IPR009057">
    <property type="entry name" value="Homeodomain-like_sf"/>
</dbReference>
<dbReference type="Pfam" id="PF00072">
    <property type="entry name" value="Response_reg"/>
    <property type="match status" value="1"/>
</dbReference>
<evidence type="ECO:0000256" key="4">
    <source>
        <dbReference type="ARBA" id="ARBA00023125"/>
    </source>
</evidence>
<evidence type="ECO:0000256" key="2">
    <source>
        <dbReference type="ARBA" id="ARBA00022840"/>
    </source>
</evidence>
<dbReference type="CDD" id="cd17536">
    <property type="entry name" value="REC_YesN-like"/>
    <property type="match status" value="1"/>
</dbReference>
<dbReference type="Gene3D" id="1.10.8.60">
    <property type="match status" value="1"/>
</dbReference>
<dbReference type="InterPro" id="IPR003593">
    <property type="entry name" value="AAA+_ATPase"/>
</dbReference>
<dbReference type="EMBL" id="CP041186">
    <property type="protein sequence ID" value="QDG54954.1"/>
    <property type="molecule type" value="Genomic_DNA"/>
</dbReference>
<dbReference type="AlphaFoldDB" id="A0A4Y6Q2Z9"/>
<evidence type="ECO:0000259" key="9">
    <source>
        <dbReference type="PROSITE" id="PS50110"/>
    </source>
</evidence>
<dbReference type="SMART" id="SM00448">
    <property type="entry name" value="REC"/>
    <property type="match status" value="1"/>
</dbReference>
<dbReference type="Gene3D" id="3.40.50.2300">
    <property type="match status" value="1"/>
</dbReference>
<dbReference type="InterPro" id="IPR011006">
    <property type="entry name" value="CheY-like_superfamily"/>
</dbReference>
<dbReference type="GO" id="GO:0006355">
    <property type="term" value="P:regulation of DNA-templated transcription"/>
    <property type="evidence" value="ECO:0007669"/>
    <property type="project" value="InterPro"/>
</dbReference>
<evidence type="ECO:0000256" key="7">
    <source>
        <dbReference type="PROSITE-ProRule" id="PRU00169"/>
    </source>
</evidence>
<keyword evidence="11" id="KW-1185">Reference proteome</keyword>
<dbReference type="PROSITE" id="PS50110">
    <property type="entry name" value="RESPONSE_REGULATORY"/>
    <property type="match status" value="1"/>
</dbReference>
<dbReference type="SMART" id="SM00382">
    <property type="entry name" value="AAA"/>
    <property type="match status" value="1"/>
</dbReference>
<keyword evidence="6" id="KW-0804">Transcription</keyword>
<evidence type="ECO:0000256" key="3">
    <source>
        <dbReference type="ARBA" id="ARBA00023015"/>
    </source>
</evidence>
<dbReference type="Pfam" id="PF02954">
    <property type="entry name" value="HTH_8"/>
    <property type="match status" value="1"/>
</dbReference>